<keyword evidence="3 7" id="KW-0812">Transmembrane</keyword>
<comment type="caution">
    <text evidence="8">The sequence shown here is derived from an EMBL/GenBank/DDBJ whole genome shotgun (WGS) entry which is preliminary data.</text>
</comment>
<reference evidence="8 9" key="1">
    <citation type="submission" date="2024-07" db="EMBL/GenBank/DDBJ databases">
        <authorList>
            <person name="Hebao G."/>
        </authorList>
    </citation>
    <scope>NUCLEOTIDE SEQUENCE [LARGE SCALE GENOMIC DNA]</scope>
    <source>
        <strain evidence="8 9">ACCC 02193</strain>
    </source>
</reference>
<dbReference type="RefSeq" id="WP_253460829.1">
    <property type="nucleotide sequence ID" value="NZ_JBGFFX010000001.1"/>
</dbReference>
<evidence type="ECO:0000256" key="6">
    <source>
        <dbReference type="SAM" id="Coils"/>
    </source>
</evidence>
<dbReference type="Pfam" id="PF13974">
    <property type="entry name" value="YebO"/>
    <property type="match status" value="1"/>
</dbReference>
<evidence type="ECO:0000256" key="1">
    <source>
        <dbReference type="ARBA" id="ARBA00004162"/>
    </source>
</evidence>
<sequence>MLNEVANGAAGAGLLIGIMLVGLVAWFFITRASVRANEQIRLLEALLDEQKRQNQLLIKLVGARQVPAEDNNETDFIRLIPER</sequence>
<dbReference type="Proteomes" id="UP001565243">
    <property type="component" value="Unassembled WGS sequence"/>
</dbReference>
<evidence type="ECO:0000313" key="9">
    <source>
        <dbReference type="Proteomes" id="UP001565243"/>
    </source>
</evidence>
<keyword evidence="2" id="KW-1003">Cell membrane</keyword>
<dbReference type="EMBL" id="JBGFFX010000001">
    <property type="protein sequence ID" value="MEY8768961.1"/>
    <property type="molecule type" value="Genomic_DNA"/>
</dbReference>
<accession>A0ABV4E260</accession>
<organism evidence="8 9">
    <name type="scientific">Erwinia aeris</name>
    <dbReference type="NCBI Taxonomy" id="3239803"/>
    <lineage>
        <taxon>Bacteria</taxon>
        <taxon>Pseudomonadati</taxon>
        <taxon>Pseudomonadota</taxon>
        <taxon>Gammaproteobacteria</taxon>
        <taxon>Enterobacterales</taxon>
        <taxon>Erwiniaceae</taxon>
        <taxon>Erwinia</taxon>
    </lineage>
</organism>
<keyword evidence="9" id="KW-1185">Reference proteome</keyword>
<evidence type="ECO:0000256" key="7">
    <source>
        <dbReference type="SAM" id="Phobius"/>
    </source>
</evidence>
<evidence type="ECO:0000313" key="8">
    <source>
        <dbReference type="EMBL" id="MEY8768961.1"/>
    </source>
</evidence>
<protein>
    <submittedName>
        <fullName evidence="8">YebO family protein</fullName>
    </submittedName>
</protein>
<keyword evidence="4 7" id="KW-1133">Transmembrane helix</keyword>
<name>A0ABV4E260_9GAMM</name>
<keyword evidence="6" id="KW-0175">Coiled coil</keyword>
<evidence type="ECO:0000256" key="5">
    <source>
        <dbReference type="ARBA" id="ARBA00023136"/>
    </source>
</evidence>
<proteinExistence type="predicted"/>
<evidence type="ECO:0000256" key="4">
    <source>
        <dbReference type="ARBA" id="ARBA00022989"/>
    </source>
</evidence>
<comment type="subcellular location">
    <subcellularLocation>
        <location evidence="1">Cell membrane</location>
        <topology evidence="1">Single-pass membrane protein</topology>
    </subcellularLocation>
</comment>
<keyword evidence="5 7" id="KW-0472">Membrane</keyword>
<dbReference type="InterPro" id="IPR025594">
    <property type="entry name" value="YebO"/>
</dbReference>
<evidence type="ECO:0000256" key="2">
    <source>
        <dbReference type="ARBA" id="ARBA00022475"/>
    </source>
</evidence>
<evidence type="ECO:0000256" key="3">
    <source>
        <dbReference type="ARBA" id="ARBA00022692"/>
    </source>
</evidence>
<feature type="coiled-coil region" evidence="6">
    <location>
        <begin position="33"/>
        <end position="60"/>
    </location>
</feature>
<gene>
    <name evidence="8" type="ORF">AB6T85_00710</name>
</gene>
<feature type="transmembrane region" description="Helical" evidence="7">
    <location>
        <begin position="6"/>
        <end position="29"/>
    </location>
</feature>